<organism evidence="1 2">
    <name type="scientific">Thermophilibacter provencensis</name>
    <dbReference type="NCBI Taxonomy" id="1852386"/>
    <lineage>
        <taxon>Bacteria</taxon>
        <taxon>Bacillati</taxon>
        <taxon>Actinomycetota</taxon>
        <taxon>Coriobacteriia</taxon>
        <taxon>Coriobacteriales</taxon>
        <taxon>Atopobiaceae</taxon>
        <taxon>Thermophilibacter</taxon>
    </lineage>
</organism>
<dbReference type="Proteomes" id="UP000697330">
    <property type="component" value="Unassembled WGS sequence"/>
</dbReference>
<dbReference type="CDD" id="cd22231">
    <property type="entry name" value="RHH_NikR_HicB-like"/>
    <property type="match status" value="1"/>
</dbReference>
<accession>A0A921GDG5</accession>
<dbReference type="EMBL" id="DYWQ01000048">
    <property type="protein sequence ID" value="HJF44745.1"/>
    <property type="molecule type" value="Genomic_DNA"/>
</dbReference>
<name>A0A921GDG5_9ACTN</name>
<reference evidence="1" key="2">
    <citation type="submission" date="2021-09" db="EMBL/GenBank/DDBJ databases">
        <authorList>
            <person name="Gilroy R."/>
        </authorList>
    </citation>
    <scope>NUCLEOTIDE SEQUENCE</scope>
    <source>
        <strain evidence="1">CHK124-7917</strain>
    </source>
</reference>
<dbReference type="AlphaFoldDB" id="A0A921GDG5"/>
<evidence type="ECO:0000313" key="2">
    <source>
        <dbReference type="Proteomes" id="UP000697330"/>
    </source>
</evidence>
<dbReference type="RefSeq" id="WP_274958722.1">
    <property type="nucleotide sequence ID" value="NZ_CAUWLO010000010.1"/>
</dbReference>
<reference evidence="1" key="1">
    <citation type="journal article" date="2021" name="PeerJ">
        <title>Extensive microbial diversity within the chicken gut microbiome revealed by metagenomics and culture.</title>
        <authorList>
            <person name="Gilroy R."/>
            <person name="Ravi A."/>
            <person name="Getino M."/>
            <person name="Pursley I."/>
            <person name="Horton D.L."/>
            <person name="Alikhan N.F."/>
            <person name="Baker D."/>
            <person name="Gharbi K."/>
            <person name="Hall N."/>
            <person name="Watson M."/>
            <person name="Adriaenssens E.M."/>
            <person name="Foster-Nyarko E."/>
            <person name="Jarju S."/>
            <person name="Secka A."/>
            <person name="Antonio M."/>
            <person name="Oren A."/>
            <person name="Chaudhuri R.R."/>
            <person name="La Ragione R."/>
            <person name="Hildebrand F."/>
            <person name="Pallen M.J."/>
        </authorList>
    </citation>
    <scope>NUCLEOTIDE SEQUENCE</scope>
    <source>
        <strain evidence="1">CHK124-7917</strain>
    </source>
</reference>
<sequence length="82" mass="9255">MAEYRLANGEVLTDEDIDQICKEFESESWAGRLRRIHQGPAAISDDPLVTVTVKIPRSMVEAIDERAQNRSDFIRRAIVAAL</sequence>
<evidence type="ECO:0000313" key="1">
    <source>
        <dbReference type="EMBL" id="HJF44745.1"/>
    </source>
</evidence>
<proteinExistence type="predicted"/>
<protein>
    <submittedName>
        <fullName evidence="1">Ribbon-helix-helix domain-containing protein</fullName>
    </submittedName>
</protein>
<dbReference type="GO" id="GO:0006355">
    <property type="term" value="P:regulation of DNA-templated transcription"/>
    <property type="evidence" value="ECO:0007669"/>
    <property type="project" value="InterPro"/>
</dbReference>
<gene>
    <name evidence="1" type="ORF">K8U72_03030</name>
</gene>
<comment type="caution">
    <text evidence="1">The sequence shown here is derived from an EMBL/GenBank/DDBJ whole genome shotgun (WGS) entry which is preliminary data.</text>
</comment>